<evidence type="ECO:0008006" key="4">
    <source>
        <dbReference type="Google" id="ProtNLM"/>
    </source>
</evidence>
<dbReference type="Pfam" id="PF11736">
    <property type="entry name" value="DUF3299"/>
    <property type="match status" value="1"/>
</dbReference>
<dbReference type="InterPro" id="IPR021727">
    <property type="entry name" value="DUF3299"/>
</dbReference>
<comment type="caution">
    <text evidence="2">The sequence shown here is derived from an EMBL/GenBank/DDBJ whole genome shotgun (WGS) entry which is preliminary data.</text>
</comment>
<dbReference type="Proteomes" id="UP000240418">
    <property type="component" value="Unassembled WGS sequence"/>
</dbReference>
<dbReference type="OrthoDB" id="9812956at2"/>
<keyword evidence="1" id="KW-0732">Signal</keyword>
<feature type="chain" id="PRO_5015129443" description="DUF3299 domain-containing protein" evidence="1">
    <location>
        <begin position="21"/>
        <end position="251"/>
    </location>
</feature>
<evidence type="ECO:0000256" key="1">
    <source>
        <dbReference type="SAM" id="SignalP"/>
    </source>
</evidence>
<evidence type="ECO:0000313" key="3">
    <source>
        <dbReference type="Proteomes" id="UP000240418"/>
    </source>
</evidence>
<gene>
    <name evidence="2" type="ORF">CLV88_1013</name>
</gene>
<accession>A0A2P8FIP1</accession>
<organism evidence="2 3">
    <name type="scientific">Shimia abyssi</name>
    <dbReference type="NCBI Taxonomy" id="1662395"/>
    <lineage>
        <taxon>Bacteria</taxon>
        <taxon>Pseudomonadati</taxon>
        <taxon>Pseudomonadota</taxon>
        <taxon>Alphaproteobacteria</taxon>
        <taxon>Rhodobacterales</taxon>
        <taxon>Roseobacteraceae</taxon>
    </lineage>
</organism>
<dbReference type="Gene3D" id="2.40.50.870">
    <property type="entry name" value="Protein of unknown function (DUF3299)"/>
    <property type="match status" value="1"/>
</dbReference>
<keyword evidence="3" id="KW-1185">Reference proteome</keyword>
<feature type="signal peptide" evidence="1">
    <location>
        <begin position="1"/>
        <end position="20"/>
    </location>
</feature>
<dbReference type="EMBL" id="PYGJ01000001">
    <property type="protein sequence ID" value="PSL21581.1"/>
    <property type="molecule type" value="Genomic_DNA"/>
</dbReference>
<name>A0A2P8FIP1_9RHOB</name>
<reference evidence="2 3" key="1">
    <citation type="submission" date="2018-03" db="EMBL/GenBank/DDBJ databases">
        <title>Genomic Encyclopedia of Archaeal and Bacterial Type Strains, Phase II (KMG-II): from individual species to whole genera.</title>
        <authorList>
            <person name="Goeker M."/>
        </authorList>
    </citation>
    <scope>NUCLEOTIDE SEQUENCE [LARGE SCALE GENOMIC DNA]</scope>
    <source>
        <strain evidence="2 3">DSM 100673</strain>
    </source>
</reference>
<protein>
    <recommendedName>
        <fullName evidence="4">DUF3299 domain-containing protein</fullName>
    </recommendedName>
</protein>
<evidence type="ECO:0000313" key="2">
    <source>
        <dbReference type="EMBL" id="PSL21581.1"/>
    </source>
</evidence>
<dbReference type="AlphaFoldDB" id="A0A2P8FIP1"/>
<sequence>MVKTLLLGMLAVIWAQTAWAEAVGVAWSDLVDQSVQRFDDPYADLSAKQLQALIEIVQLRERLDGGQVFQEDRVSASARLRAAEGDLAEAGIDIDWLISQRWVVAERREAAAWAGNAALDGKTVILSGYTIPAPADADGRPSAYLVPERGMCSHSPPPAPNQMVRLRLNEDWAPRLLYEPVVVHGVLSLDPSKREVVVVDGYVPMHASFSLEVKIAEAVHQTQPMAAQNSAWVEQMKEKLRAANQEASVEN</sequence>
<proteinExistence type="predicted"/>